<evidence type="ECO:0000313" key="2">
    <source>
        <dbReference type="Proteomes" id="UP000306319"/>
    </source>
</evidence>
<name>A0AC61RF06_9BACT</name>
<dbReference type="EMBL" id="SRYB01000019">
    <property type="protein sequence ID" value="TGY77864.1"/>
    <property type="molecule type" value="Genomic_DNA"/>
</dbReference>
<keyword evidence="2" id="KW-1185">Reference proteome</keyword>
<proteinExistence type="predicted"/>
<comment type="caution">
    <text evidence="1">The sequence shown here is derived from an EMBL/GenBank/DDBJ whole genome shotgun (WGS) entry which is preliminary data.</text>
</comment>
<dbReference type="Proteomes" id="UP000306319">
    <property type="component" value="Unassembled WGS sequence"/>
</dbReference>
<organism evidence="1 2">
    <name type="scientific">Lepagella muris</name>
    <dbReference type="NCBI Taxonomy" id="3032870"/>
    <lineage>
        <taxon>Bacteria</taxon>
        <taxon>Pseudomonadati</taxon>
        <taxon>Bacteroidota</taxon>
        <taxon>Bacteroidia</taxon>
        <taxon>Bacteroidales</taxon>
        <taxon>Muribaculaceae</taxon>
        <taxon>Lepagella</taxon>
    </lineage>
</organism>
<reference evidence="1" key="1">
    <citation type="submission" date="2019-04" db="EMBL/GenBank/DDBJ databases">
        <title>Microbes associate with the intestines of laboratory mice.</title>
        <authorList>
            <person name="Navarre W."/>
            <person name="Wong E."/>
            <person name="Huang K."/>
            <person name="Tropini C."/>
            <person name="Ng K."/>
            <person name="Yu B."/>
        </authorList>
    </citation>
    <scope>NUCLEOTIDE SEQUENCE</scope>
    <source>
        <strain evidence="1">NM04_E33</strain>
    </source>
</reference>
<gene>
    <name evidence="1" type="primary">rpoN</name>
    <name evidence="1" type="ORF">E5331_12740</name>
</gene>
<evidence type="ECO:0000313" key="1">
    <source>
        <dbReference type="EMBL" id="TGY77864.1"/>
    </source>
</evidence>
<sequence length="460" mass="52440">MSSSQSLSLDQRLSMRLSAQQLRFVKMLEFNAPELEEAVEREIEDNPALEVVEEPENVDKELPRYRTSINNSSPDDYSDYDFSPPDTGESLYDCLLRQLSERDIPEKVRLAATYVIGNLDSNGYLHRTIPAIVNDMAFGPGIDITEDDARRALDIVRDLEPYGVGATDLRECLMIQLRHLSDSQPKEDALKIIESQFEAFSMKHTHRIITGLKIDKERVRRAIDLILTLNPKPGASINSDAGNTNIIIPDLVISTEDGILSVATNNRIPELAIDRSFSEAVREMESGERRKAKRGSEFITSRYNDARDFIKILRQRQETLITVMTAIMKIQHEYFMTQDVYRLKPMMIKDISAMTGLDLSVISRATNNKYVATPWGIFPLRFFFSDSIGEEGDDAAETLTNRKIEAEICALVEKEDKQHPLSDEKIRQEMEAKGYDVSRRTVAKYRDRQGIPVARLRKEL</sequence>
<accession>A0AC61RF06</accession>
<protein>
    <submittedName>
        <fullName evidence="1">RNA polymerase factor sigma-54</fullName>
    </submittedName>
</protein>